<keyword evidence="2" id="KW-0802">TPR repeat</keyword>
<reference evidence="4" key="1">
    <citation type="submission" date="2025-08" db="UniProtKB">
        <authorList>
            <consortium name="RefSeq"/>
        </authorList>
    </citation>
    <scope>IDENTIFICATION</scope>
</reference>
<dbReference type="RefSeq" id="XP_012942453.1">
    <property type="nucleotide sequence ID" value="XM_013086999.2"/>
</dbReference>
<dbReference type="GeneID" id="106012845"/>
<evidence type="ECO:0000313" key="3">
    <source>
        <dbReference type="Proteomes" id="UP000694888"/>
    </source>
</evidence>
<evidence type="ECO:0000256" key="2">
    <source>
        <dbReference type="ARBA" id="ARBA00022803"/>
    </source>
</evidence>
<accession>A0ABM1A7Q0</accession>
<proteinExistence type="predicted"/>
<keyword evidence="1" id="KW-0677">Repeat</keyword>
<evidence type="ECO:0000256" key="1">
    <source>
        <dbReference type="ARBA" id="ARBA00022737"/>
    </source>
</evidence>
<sequence>MAASMMQCEFTLLSSFPVPETTDCPTIVKQFLQGDYEDILESSECAKKLLSHQNAENASISDLCKFIKTNVETLMLDGAENTDCRDLSVLTVAASCLQLFVQNNWLGPPTTKSPIEFLQNKFHSKLKELNVEAQNELSADGESVYSQSRHLLYLYIARIILLECHSFFTESKTWDWWLMRCLLTQQTLLSDRSPTLKATVMELMDKCNMLCYSTQLL</sequence>
<dbReference type="Proteomes" id="UP000694888">
    <property type="component" value="Unplaced"/>
</dbReference>
<organism evidence="3 4">
    <name type="scientific">Aplysia californica</name>
    <name type="common">California sea hare</name>
    <dbReference type="NCBI Taxonomy" id="6500"/>
    <lineage>
        <taxon>Eukaryota</taxon>
        <taxon>Metazoa</taxon>
        <taxon>Spiralia</taxon>
        <taxon>Lophotrochozoa</taxon>
        <taxon>Mollusca</taxon>
        <taxon>Gastropoda</taxon>
        <taxon>Heterobranchia</taxon>
        <taxon>Euthyneura</taxon>
        <taxon>Tectipleura</taxon>
        <taxon>Aplysiida</taxon>
        <taxon>Aplysioidea</taxon>
        <taxon>Aplysiidae</taxon>
        <taxon>Aplysia</taxon>
    </lineage>
</organism>
<dbReference type="PANTHER" id="PTHR16193:SF0">
    <property type="entry name" value="TETRATRICOPEPTIDE REPEAT PROTEIN 27"/>
    <property type="match status" value="1"/>
</dbReference>
<dbReference type="InterPro" id="IPR044244">
    <property type="entry name" value="TTC27/Emw1"/>
</dbReference>
<evidence type="ECO:0000313" key="4">
    <source>
        <dbReference type="RefSeq" id="XP_012942453.1"/>
    </source>
</evidence>
<keyword evidence="3" id="KW-1185">Reference proteome</keyword>
<dbReference type="PANTHER" id="PTHR16193">
    <property type="entry name" value="TETRATRICOPEPTIDE REPEAT PROTEIN 27"/>
    <property type="match status" value="1"/>
</dbReference>
<name>A0ABM1A7Q0_APLCA</name>
<protein>
    <submittedName>
        <fullName evidence="4">Tetratricopeptide repeat protein 27-like</fullName>
    </submittedName>
</protein>
<gene>
    <name evidence="4" type="primary">LOC106012845</name>
</gene>